<organism evidence="1 2">
    <name type="scientific">Vibrio agarilyticus</name>
    <dbReference type="NCBI Taxonomy" id="2726741"/>
    <lineage>
        <taxon>Bacteria</taxon>
        <taxon>Pseudomonadati</taxon>
        <taxon>Pseudomonadota</taxon>
        <taxon>Gammaproteobacteria</taxon>
        <taxon>Vibrionales</taxon>
        <taxon>Vibrionaceae</taxon>
        <taxon>Vibrio</taxon>
    </lineage>
</organism>
<dbReference type="Proteomes" id="UP000535589">
    <property type="component" value="Unassembled WGS sequence"/>
</dbReference>
<dbReference type="AlphaFoldDB" id="A0A7X8TN95"/>
<sequence>MSGLDKEQIVAIMKAAEDEIGNGFWTNEVPPRRIWKFFEKTHLRQGCLPASFSALKNPELLKAYPDAKLVVGFTCNVDDELVQSTLLMCIHDFLAVQHYSGRHDVIYNYHAWIDLDGTSYLDITGPIYIENVHSQSYDYYYEASDHEVFKNFYPVLVGDQAEVFFKKMTEARTLNWFGNSQYVVPLEQESKSCISMLLDKLKNK</sequence>
<evidence type="ECO:0000313" key="2">
    <source>
        <dbReference type="Proteomes" id="UP000535589"/>
    </source>
</evidence>
<gene>
    <name evidence="1" type="ORF">HGP28_02195</name>
</gene>
<proteinExistence type="predicted"/>
<protein>
    <submittedName>
        <fullName evidence="1">Uncharacterized protein</fullName>
    </submittedName>
</protein>
<dbReference type="EMBL" id="JABAIK010000002">
    <property type="protein sequence ID" value="NLS11700.1"/>
    <property type="molecule type" value="Genomic_DNA"/>
</dbReference>
<dbReference type="RefSeq" id="WP_168834813.1">
    <property type="nucleotide sequence ID" value="NZ_JABAIK010000002.1"/>
</dbReference>
<reference evidence="1 2" key="1">
    <citation type="submission" date="2020-04" db="EMBL/GenBank/DDBJ databases">
        <title>Vibrio sp. SM6, a novel species isolated from seawater.</title>
        <authorList>
            <person name="Wang X."/>
        </authorList>
    </citation>
    <scope>NUCLEOTIDE SEQUENCE [LARGE SCALE GENOMIC DNA]</scope>
    <source>
        <strain evidence="1 2">SM6</strain>
    </source>
</reference>
<keyword evidence="2" id="KW-1185">Reference proteome</keyword>
<comment type="caution">
    <text evidence="1">The sequence shown here is derived from an EMBL/GenBank/DDBJ whole genome shotgun (WGS) entry which is preliminary data.</text>
</comment>
<accession>A0A7X8TN95</accession>
<evidence type="ECO:0000313" key="1">
    <source>
        <dbReference type="EMBL" id="NLS11700.1"/>
    </source>
</evidence>
<name>A0A7X8TN95_9VIBR</name>